<evidence type="ECO:0008006" key="3">
    <source>
        <dbReference type="Google" id="ProtNLM"/>
    </source>
</evidence>
<evidence type="ECO:0000313" key="1">
    <source>
        <dbReference type="EMBL" id="MBL4951407.1"/>
    </source>
</evidence>
<name>A0ABS1TJF0_9BACI</name>
<proteinExistence type="predicted"/>
<gene>
    <name evidence="1" type="ORF">JK635_04020</name>
</gene>
<evidence type="ECO:0000313" key="2">
    <source>
        <dbReference type="Proteomes" id="UP000623967"/>
    </source>
</evidence>
<dbReference type="EMBL" id="JAESWB010000025">
    <property type="protein sequence ID" value="MBL4951407.1"/>
    <property type="molecule type" value="Genomic_DNA"/>
</dbReference>
<dbReference type="Proteomes" id="UP000623967">
    <property type="component" value="Unassembled WGS sequence"/>
</dbReference>
<reference evidence="1 2" key="1">
    <citation type="submission" date="2021-01" db="EMBL/GenBank/DDBJ databases">
        <title>Genome public.</title>
        <authorList>
            <person name="Liu C."/>
            <person name="Sun Q."/>
        </authorList>
    </citation>
    <scope>NUCLEOTIDE SEQUENCE [LARGE SCALE GENOMIC DNA]</scope>
    <source>
        <strain evidence="1 2">YIM B02564</strain>
    </source>
</reference>
<comment type="caution">
    <text evidence="1">The sequence shown here is derived from an EMBL/GenBank/DDBJ whole genome shotgun (WGS) entry which is preliminary data.</text>
</comment>
<keyword evidence="2" id="KW-1185">Reference proteome</keyword>
<sequence>MKRVYILVGMMILFSAFYTIKEHLKQPKALESITFFPIATNVTFKTASTSLNLTGQKILWRIHSTLDRQAYLRQDAGLLYSNGRLIGTLADWKQHTDSLSQTKAIPALENALWQAITFHHAELHEKGEDIFSAQRMTQDQLYVIKQTTDSYIGFHTPKTAAQNRWKTNLDEQTRRMMQYSLNKGVRHYRIHLDEYDVYPLDVFSKMASNHFPGFNKEETAMFIGRLWEGLYKNYLLGIKKQDGTIIDPKGSTLPLILIAKDKTHLLVLTETAKGEPILLRQMIEGVD</sequence>
<organism evidence="1 2">
    <name type="scientific">Neobacillus paridis</name>
    <dbReference type="NCBI Taxonomy" id="2803862"/>
    <lineage>
        <taxon>Bacteria</taxon>
        <taxon>Bacillati</taxon>
        <taxon>Bacillota</taxon>
        <taxon>Bacilli</taxon>
        <taxon>Bacillales</taxon>
        <taxon>Bacillaceae</taxon>
        <taxon>Neobacillus</taxon>
    </lineage>
</organism>
<dbReference type="RefSeq" id="WP_202652588.1">
    <property type="nucleotide sequence ID" value="NZ_JAESWB010000025.1"/>
</dbReference>
<accession>A0ABS1TJF0</accession>
<protein>
    <recommendedName>
        <fullName evidence="3">Serine hydrolase</fullName>
    </recommendedName>
</protein>